<name>A0A0L7QPY0_9HYME</name>
<dbReference type="Proteomes" id="UP000053825">
    <property type="component" value="Unassembled WGS sequence"/>
</dbReference>
<proteinExistence type="predicted"/>
<evidence type="ECO:0000256" key="1">
    <source>
        <dbReference type="SAM" id="MobiDB-lite"/>
    </source>
</evidence>
<feature type="compositionally biased region" description="Basic and acidic residues" evidence="1">
    <location>
        <begin position="1"/>
        <end position="17"/>
    </location>
</feature>
<feature type="compositionally biased region" description="Polar residues" evidence="1">
    <location>
        <begin position="26"/>
        <end position="42"/>
    </location>
</feature>
<reference evidence="2 3" key="1">
    <citation type="submission" date="2015-07" db="EMBL/GenBank/DDBJ databases">
        <title>The genome of Habropoda laboriosa.</title>
        <authorList>
            <person name="Pan H."/>
            <person name="Kapheim K."/>
        </authorList>
    </citation>
    <scope>NUCLEOTIDE SEQUENCE [LARGE SCALE GENOMIC DNA]</scope>
    <source>
        <strain evidence="2">0110345459</strain>
    </source>
</reference>
<keyword evidence="3" id="KW-1185">Reference proteome</keyword>
<evidence type="ECO:0000313" key="2">
    <source>
        <dbReference type="EMBL" id="KOC60687.1"/>
    </source>
</evidence>
<feature type="region of interest" description="Disordered" evidence="1">
    <location>
        <begin position="1"/>
        <end position="53"/>
    </location>
</feature>
<dbReference type="EMBL" id="KQ414797">
    <property type="protein sequence ID" value="KOC60687.1"/>
    <property type="molecule type" value="Genomic_DNA"/>
</dbReference>
<gene>
    <name evidence="2" type="ORF">WH47_07430</name>
</gene>
<dbReference type="AlphaFoldDB" id="A0A0L7QPY0"/>
<organism evidence="2 3">
    <name type="scientific">Habropoda laboriosa</name>
    <dbReference type="NCBI Taxonomy" id="597456"/>
    <lineage>
        <taxon>Eukaryota</taxon>
        <taxon>Metazoa</taxon>
        <taxon>Ecdysozoa</taxon>
        <taxon>Arthropoda</taxon>
        <taxon>Hexapoda</taxon>
        <taxon>Insecta</taxon>
        <taxon>Pterygota</taxon>
        <taxon>Neoptera</taxon>
        <taxon>Endopterygota</taxon>
        <taxon>Hymenoptera</taxon>
        <taxon>Apocrita</taxon>
        <taxon>Aculeata</taxon>
        <taxon>Apoidea</taxon>
        <taxon>Anthophila</taxon>
        <taxon>Apidae</taxon>
        <taxon>Habropoda</taxon>
    </lineage>
</organism>
<protein>
    <submittedName>
        <fullName evidence="2">Uncharacterized protein</fullName>
    </submittedName>
</protein>
<sequence length="53" mass="5892">MSHRGREQKGKQAKPREVLGPPRQDIPSTTGLLRQHLSSATPKNDPIHCDALH</sequence>
<evidence type="ECO:0000313" key="3">
    <source>
        <dbReference type="Proteomes" id="UP000053825"/>
    </source>
</evidence>
<accession>A0A0L7QPY0</accession>